<feature type="transmembrane region" description="Helical" evidence="6">
    <location>
        <begin position="52"/>
        <end position="71"/>
    </location>
</feature>
<sequence length="229" mass="25463" precursor="true">MSFVIVAISSLYIVSAIIVLSSKTNFQSVIWFGIVGSLSAIIMMIIGAPDVAMTQFSVGVALVLIVYIMALKKQRRVRLGIVEVPSMIEETPSGFRGLEWEIIQLVDEKEGYHLEPVKFSSKEEALVAIENHDIDLICGALTEDDVTGRTKGIPYLETSIFLCNGEEIDFVRLKHLSRNSLSPTPEFLRKSSYVFVVSTNSPDLEKDILEGLEFIRSSGNIEEIVGRYL</sequence>
<dbReference type="Gene3D" id="3.40.190.10">
    <property type="entry name" value="Periplasmic binding protein-like II"/>
    <property type="match status" value="1"/>
</dbReference>
<keyword evidence="5 6" id="KW-0472">Membrane</keyword>
<comment type="subcellular location">
    <subcellularLocation>
        <location evidence="1">Cell membrane</location>
        <topology evidence="1">Multi-pass membrane protein</topology>
    </subcellularLocation>
</comment>
<evidence type="ECO:0000259" key="7">
    <source>
        <dbReference type="Pfam" id="PF00497"/>
    </source>
</evidence>
<dbReference type="SUPFAM" id="SSF53850">
    <property type="entry name" value="Periplasmic binding protein-like II"/>
    <property type="match status" value="1"/>
</dbReference>
<organism evidence="9 10">
    <name type="scientific">Mesotoga prima MesG1.Ag.4.2</name>
    <dbReference type="NCBI Taxonomy" id="660470"/>
    <lineage>
        <taxon>Bacteria</taxon>
        <taxon>Thermotogati</taxon>
        <taxon>Thermotogota</taxon>
        <taxon>Thermotogae</taxon>
        <taxon>Kosmotogales</taxon>
        <taxon>Kosmotogaceae</taxon>
        <taxon>Mesotoga</taxon>
    </lineage>
</organism>
<reference evidence="9 10" key="1">
    <citation type="journal article" date="2012" name="Genome Biol. Evol.">
        <title>Genome Sequence of the Mesophilic Thermotogales Bacterium Mesotoga prima MesG1.Ag.4.2 Reveals the Largest Thermotogales Genome To Date.</title>
        <authorList>
            <person name="Zhaxybayeva O."/>
            <person name="Swithers K.S."/>
            <person name="Foght J."/>
            <person name="Green A.G."/>
            <person name="Bruce D."/>
            <person name="Detter C."/>
            <person name="Han S."/>
            <person name="Teshima H."/>
            <person name="Han J."/>
            <person name="Woyke T."/>
            <person name="Pitluck S."/>
            <person name="Nolan M."/>
            <person name="Ivanova N."/>
            <person name="Pati A."/>
            <person name="Land M.L."/>
            <person name="Dlutek M."/>
            <person name="Doolittle W.F."/>
            <person name="Noll K.M."/>
            <person name="Nesbo C.L."/>
        </authorList>
    </citation>
    <scope>NUCLEOTIDE SEQUENCE [LARGE SCALE GENOMIC DNA]</scope>
    <source>
        <strain evidence="10">mesG1.Ag.4.2</strain>
    </source>
</reference>
<dbReference type="GeneID" id="87108120"/>
<proteinExistence type="predicted"/>
<evidence type="ECO:0000313" key="9">
    <source>
        <dbReference type="EMBL" id="AFK08024.1"/>
    </source>
</evidence>
<dbReference type="STRING" id="660470.Theba_2407"/>
<evidence type="ECO:0000256" key="4">
    <source>
        <dbReference type="ARBA" id="ARBA00022989"/>
    </source>
</evidence>
<evidence type="ECO:0000256" key="3">
    <source>
        <dbReference type="ARBA" id="ARBA00022692"/>
    </source>
</evidence>
<evidence type="ECO:0000256" key="2">
    <source>
        <dbReference type="ARBA" id="ARBA00022475"/>
    </source>
</evidence>
<dbReference type="HOGENOM" id="CLU_105380_0_0_0"/>
<dbReference type="InterPro" id="IPR001638">
    <property type="entry name" value="Solute-binding_3/MltF_N"/>
</dbReference>
<dbReference type="RefSeq" id="WP_014731765.1">
    <property type="nucleotide sequence ID" value="NC_017934.1"/>
</dbReference>
<evidence type="ECO:0000256" key="5">
    <source>
        <dbReference type="ARBA" id="ARBA00023136"/>
    </source>
</evidence>
<dbReference type="EMBL" id="CP003532">
    <property type="protein sequence ID" value="AFK08024.1"/>
    <property type="molecule type" value="Genomic_DNA"/>
</dbReference>
<keyword evidence="4 6" id="KW-1133">Transmembrane helix</keyword>
<name>I2F7X1_9BACT</name>
<dbReference type="Proteomes" id="UP000002881">
    <property type="component" value="Chromosome"/>
</dbReference>
<dbReference type="Pfam" id="PF13244">
    <property type="entry name" value="MbhD"/>
    <property type="match status" value="1"/>
</dbReference>
<evidence type="ECO:0000259" key="8">
    <source>
        <dbReference type="Pfam" id="PF13244"/>
    </source>
</evidence>
<keyword evidence="3 6" id="KW-0812">Transmembrane</keyword>
<feature type="domain" description="MrpA C-terminal/MbhD" evidence="8">
    <location>
        <begin position="11"/>
        <end position="76"/>
    </location>
</feature>
<keyword evidence="10" id="KW-1185">Reference proteome</keyword>
<evidence type="ECO:0000313" key="10">
    <source>
        <dbReference type="Proteomes" id="UP000002881"/>
    </source>
</evidence>
<dbReference type="InterPro" id="IPR025383">
    <property type="entry name" value="MrpA_C/MbhD"/>
</dbReference>
<feature type="domain" description="Solute-binding protein family 3/N-terminal" evidence="7">
    <location>
        <begin position="90"/>
        <end position="228"/>
    </location>
</feature>
<keyword evidence="2" id="KW-1003">Cell membrane</keyword>
<feature type="transmembrane region" description="Helical" evidence="6">
    <location>
        <begin position="29"/>
        <end position="46"/>
    </location>
</feature>
<evidence type="ECO:0000256" key="1">
    <source>
        <dbReference type="ARBA" id="ARBA00004651"/>
    </source>
</evidence>
<gene>
    <name evidence="9" type="ORF">Theba_2407</name>
</gene>
<dbReference type="AlphaFoldDB" id="I2F7X1"/>
<evidence type="ECO:0000256" key="6">
    <source>
        <dbReference type="SAM" id="Phobius"/>
    </source>
</evidence>
<dbReference type="eggNOG" id="COG1563">
    <property type="taxonomic scope" value="Bacteria"/>
</dbReference>
<dbReference type="GO" id="GO:0005886">
    <property type="term" value="C:plasma membrane"/>
    <property type="evidence" value="ECO:0007669"/>
    <property type="project" value="UniProtKB-SubCell"/>
</dbReference>
<dbReference type="KEGG" id="mpg:Theba_2407"/>
<feature type="transmembrane region" description="Helical" evidence="6">
    <location>
        <begin position="6"/>
        <end position="22"/>
    </location>
</feature>
<accession>I2F7X1</accession>
<dbReference type="Pfam" id="PF00497">
    <property type="entry name" value="SBP_bac_3"/>
    <property type="match status" value="1"/>
</dbReference>
<protein>
    <submittedName>
        <fullName evidence="9">Putative subunit of the multisubunit Na+/H+ antiporter</fullName>
    </submittedName>
</protein>